<evidence type="ECO:0000313" key="4">
    <source>
        <dbReference type="EMBL" id="SDG02892.1"/>
    </source>
</evidence>
<evidence type="ECO:0000259" key="1">
    <source>
        <dbReference type="Pfam" id="PF05299"/>
    </source>
</evidence>
<reference evidence="3 6" key="2">
    <citation type="submission" date="2019-12" db="EMBL/GenBank/DDBJ databases">
        <authorList>
            <person name="Zheng J."/>
        </authorList>
    </citation>
    <scope>NUCLEOTIDE SEQUENCE [LARGE SCALE GENOMIC DNA]</scope>
    <source>
        <strain evidence="3 6">DSM 27347</strain>
    </source>
</reference>
<dbReference type="RefSeq" id="WP_160146859.1">
    <property type="nucleotide sequence ID" value="NZ_FNBI01000009.1"/>
</dbReference>
<dbReference type="InterPro" id="IPR027268">
    <property type="entry name" value="Peptidase_M4/M1_CTD_sf"/>
</dbReference>
<feature type="domain" description="Peptidase M61 N-terminal" evidence="2">
    <location>
        <begin position="33"/>
        <end position="206"/>
    </location>
</feature>
<evidence type="ECO:0000313" key="3">
    <source>
        <dbReference type="EMBL" id="MWC42381.1"/>
    </source>
</evidence>
<dbReference type="GO" id="GO:0008237">
    <property type="term" value="F:metallopeptidase activity"/>
    <property type="evidence" value="ECO:0007669"/>
    <property type="project" value="UniProtKB-KW"/>
</dbReference>
<dbReference type="PIRSF" id="PIRSF016493">
    <property type="entry name" value="Glycyl_aminpptds"/>
    <property type="match status" value="1"/>
</dbReference>
<dbReference type="EMBL" id="WSUT01000002">
    <property type="protein sequence ID" value="MWC42381.1"/>
    <property type="molecule type" value="Genomic_DNA"/>
</dbReference>
<dbReference type="Proteomes" id="UP000323502">
    <property type="component" value="Unassembled WGS sequence"/>
</dbReference>
<dbReference type="EMBL" id="FNBI01000009">
    <property type="protein sequence ID" value="SDG02892.1"/>
    <property type="molecule type" value="Genomic_DNA"/>
</dbReference>
<sequence length="546" mass="60836">MHNIAPPLHLPHPLPDPPGIPEPIDQPYCGVLHLAVDATDVDRGIFRVREIIPVTGAGELVLLYPKWLPGFHAPQAPIELFAGLCVHAGGRDLRWRRHPVTVNAFAIDVPDGVDAIEAEFQFLSPTDPAQGRVLCTPDMLCLPWNTSVLYPAGHYARGIMVDASLTIPPGWQAACALAVLDHADGTIRFERTALDTLVDSPVLAGRHVRREALDDQVSLTIVADEPHLLGATPEQIDAHRAVVEQADRLFRSRPFDRFEMLLALSETLTSVGIEHHRSFEAVSIPGYFRDWSDNAARRDTVSHEYVHSWNGKHRRGADSWTPCFEKPIRNSLMWVYEGQTQYWTHILSARSGLWSAEQALGALAFTAARYDVRAGSRWRPTIDTTRDPIIAARAPLPWTSWQRSEDYYAEGALIWLDVDTRLRELSGDTRSLDDFVRIFFAAAPGDWSTYTYEFDEVVDTLNGIAPFDWQGVFAAQLIETHEHAPLAGLERGGYRLVYRDYPSAYQTSFEGVFGQIDLTHSIGLAVTPEGKIADVLCLSGRPHAGH</sequence>
<evidence type="ECO:0000259" key="2">
    <source>
        <dbReference type="Pfam" id="PF17899"/>
    </source>
</evidence>
<accession>A0A1G7QWK1</accession>
<dbReference type="InterPro" id="IPR040756">
    <property type="entry name" value="Peptidase_M61_N"/>
</dbReference>
<dbReference type="Proteomes" id="UP000436801">
    <property type="component" value="Unassembled WGS sequence"/>
</dbReference>
<evidence type="ECO:0000313" key="5">
    <source>
        <dbReference type="Proteomes" id="UP000323502"/>
    </source>
</evidence>
<keyword evidence="5" id="KW-1185">Reference proteome</keyword>
<organism evidence="4 5">
    <name type="scientific">Sphingomonas carotinifaciens</name>
    <dbReference type="NCBI Taxonomy" id="1166323"/>
    <lineage>
        <taxon>Bacteria</taxon>
        <taxon>Pseudomonadati</taxon>
        <taxon>Pseudomonadota</taxon>
        <taxon>Alphaproteobacteria</taxon>
        <taxon>Sphingomonadales</taxon>
        <taxon>Sphingomonadaceae</taxon>
        <taxon>Sphingomonas</taxon>
    </lineage>
</organism>
<dbReference type="Pfam" id="PF05299">
    <property type="entry name" value="Peptidase_M61"/>
    <property type="match status" value="1"/>
</dbReference>
<dbReference type="OrthoDB" id="7521939at2"/>
<dbReference type="InterPro" id="IPR007963">
    <property type="entry name" value="Peptidase_M61_catalytic"/>
</dbReference>
<keyword evidence="4" id="KW-0378">Hydrolase</keyword>
<dbReference type="GO" id="GO:0006508">
    <property type="term" value="P:proteolysis"/>
    <property type="evidence" value="ECO:0007669"/>
    <property type="project" value="UniProtKB-KW"/>
</dbReference>
<feature type="domain" description="Peptidase M61 catalytic" evidence="1">
    <location>
        <begin position="298"/>
        <end position="414"/>
    </location>
</feature>
<keyword evidence="4" id="KW-0482">Metalloprotease</keyword>
<dbReference type="Gene3D" id="2.60.40.3650">
    <property type="match status" value="1"/>
</dbReference>
<evidence type="ECO:0000313" key="6">
    <source>
        <dbReference type="Proteomes" id="UP000436801"/>
    </source>
</evidence>
<dbReference type="Pfam" id="PF17899">
    <property type="entry name" value="Peptidase_M61_N"/>
    <property type="match status" value="1"/>
</dbReference>
<keyword evidence="4" id="KW-0645">Protease</keyword>
<name>A0A1G7QWK1_9SPHN</name>
<protein>
    <submittedName>
        <fullName evidence="3">Peptidase M61</fullName>
    </submittedName>
    <submittedName>
        <fullName evidence="4">Predicted metalloprotease, contains C-terminal PDZ domain</fullName>
    </submittedName>
</protein>
<gene>
    <name evidence="3" type="ORF">GQR91_01725</name>
    <name evidence="4" type="ORF">SAMN05216557_10973</name>
</gene>
<dbReference type="AlphaFoldDB" id="A0A1G7QWK1"/>
<dbReference type="InterPro" id="IPR024191">
    <property type="entry name" value="Peptidase_M61"/>
</dbReference>
<reference evidence="4 5" key="1">
    <citation type="submission" date="2016-10" db="EMBL/GenBank/DDBJ databases">
        <authorList>
            <person name="Varghese N."/>
            <person name="Submissions S."/>
        </authorList>
    </citation>
    <scope>NUCLEOTIDE SEQUENCE [LARGE SCALE GENOMIC DNA]</scope>
    <source>
        <strain evidence="4 5">S7-754</strain>
    </source>
</reference>
<dbReference type="Gene3D" id="1.10.390.10">
    <property type="entry name" value="Neutral Protease Domain 2"/>
    <property type="match status" value="1"/>
</dbReference>
<proteinExistence type="predicted"/>